<accession>A0A2P2N857</accession>
<dbReference type="AlphaFoldDB" id="A0A2P2N857"/>
<organism evidence="1">
    <name type="scientific">Rhizophora mucronata</name>
    <name type="common">Asiatic mangrove</name>
    <dbReference type="NCBI Taxonomy" id="61149"/>
    <lineage>
        <taxon>Eukaryota</taxon>
        <taxon>Viridiplantae</taxon>
        <taxon>Streptophyta</taxon>
        <taxon>Embryophyta</taxon>
        <taxon>Tracheophyta</taxon>
        <taxon>Spermatophyta</taxon>
        <taxon>Magnoliopsida</taxon>
        <taxon>eudicotyledons</taxon>
        <taxon>Gunneridae</taxon>
        <taxon>Pentapetalae</taxon>
        <taxon>rosids</taxon>
        <taxon>fabids</taxon>
        <taxon>Malpighiales</taxon>
        <taxon>Rhizophoraceae</taxon>
        <taxon>Rhizophora</taxon>
    </lineage>
</organism>
<name>A0A2P2N857_RHIMU</name>
<dbReference type="EMBL" id="GGEC01058180">
    <property type="protein sequence ID" value="MBX38664.1"/>
    <property type="molecule type" value="Transcribed_RNA"/>
</dbReference>
<proteinExistence type="predicted"/>
<sequence>MCNFTCKAEVTILYFLSRMKTTKKDHMLL</sequence>
<reference evidence="1" key="1">
    <citation type="submission" date="2018-02" db="EMBL/GenBank/DDBJ databases">
        <title>Rhizophora mucronata_Transcriptome.</title>
        <authorList>
            <person name="Meera S.P."/>
            <person name="Sreeshan A."/>
            <person name="Augustine A."/>
        </authorList>
    </citation>
    <scope>NUCLEOTIDE SEQUENCE</scope>
    <source>
        <tissue evidence="1">Leaf</tissue>
    </source>
</reference>
<protein>
    <submittedName>
        <fullName evidence="1">Uncharacterized protein</fullName>
    </submittedName>
</protein>
<evidence type="ECO:0000313" key="1">
    <source>
        <dbReference type="EMBL" id="MBX38664.1"/>
    </source>
</evidence>